<dbReference type="EMBL" id="BAAAGU010000049">
    <property type="protein sequence ID" value="GAA0660274.1"/>
    <property type="molecule type" value="Genomic_DNA"/>
</dbReference>
<name>A0ABN1HP48_9ACTN</name>
<gene>
    <name evidence="10" type="ORF">GCM10009535_44680</name>
</gene>
<evidence type="ECO:0000256" key="1">
    <source>
        <dbReference type="ARBA" id="ARBA00004191"/>
    </source>
</evidence>
<organism evidence="10 11">
    <name type="scientific">Streptomyces thermocarboxydovorans</name>
    <dbReference type="NCBI Taxonomy" id="59298"/>
    <lineage>
        <taxon>Bacteria</taxon>
        <taxon>Bacillati</taxon>
        <taxon>Actinomycetota</taxon>
        <taxon>Actinomycetes</taxon>
        <taxon>Kitasatosporales</taxon>
        <taxon>Streptomycetaceae</taxon>
        <taxon>Streptomyces</taxon>
    </lineage>
</organism>
<evidence type="ECO:0000256" key="2">
    <source>
        <dbReference type="ARBA" id="ARBA00022512"/>
    </source>
</evidence>
<evidence type="ECO:0000256" key="8">
    <source>
        <dbReference type="SAM" id="SignalP"/>
    </source>
</evidence>
<keyword evidence="2" id="KW-0134">Cell wall</keyword>
<accession>A0ABN1HP48</accession>
<evidence type="ECO:0000313" key="11">
    <source>
        <dbReference type="Proteomes" id="UP001500724"/>
    </source>
</evidence>
<dbReference type="InterPro" id="IPR005528">
    <property type="entry name" value="ChpA-H"/>
</dbReference>
<comment type="caution">
    <text evidence="10">The sequence shown here is derived from an EMBL/GenBank/DDBJ whole genome shotgun (WGS) entry which is preliminary data.</text>
</comment>
<evidence type="ECO:0000256" key="6">
    <source>
        <dbReference type="ARBA" id="ARBA00023087"/>
    </source>
</evidence>
<keyword evidence="4 8" id="KW-0732">Signal</keyword>
<evidence type="ECO:0000259" key="9">
    <source>
        <dbReference type="PROSITE" id="PS51884"/>
    </source>
</evidence>
<dbReference type="RefSeq" id="WP_344004866.1">
    <property type="nucleotide sequence ID" value="NZ_BAAAGU010000049.1"/>
</dbReference>
<feature type="signal peptide" evidence="8">
    <location>
        <begin position="1"/>
        <end position="25"/>
    </location>
</feature>
<evidence type="ECO:0000313" key="10">
    <source>
        <dbReference type="EMBL" id="GAA0660274.1"/>
    </source>
</evidence>
<keyword evidence="11" id="KW-1185">Reference proteome</keyword>
<keyword evidence="3" id="KW-0964">Secreted</keyword>
<protein>
    <recommendedName>
        <fullName evidence="9">Chaplin domain-containing protein</fullName>
    </recommendedName>
</protein>
<keyword evidence="6 7" id="KW-0034">Amyloid</keyword>
<dbReference type="Proteomes" id="UP001500724">
    <property type="component" value="Unassembled WGS sequence"/>
</dbReference>
<proteinExistence type="predicted"/>
<keyword evidence="5" id="KW-0130">Cell adhesion</keyword>
<evidence type="ECO:0000256" key="4">
    <source>
        <dbReference type="ARBA" id="ARBA00022729"/>
    </source>
</evidence>
<dbReference type="Pfam" id="PF03777">
    <property type="entry name" value="ChpA-C"/>
    <property type="match status" value="1"/>
</dbReference>
<evidence type="ECO:0000256" key="7">
    <source>
        <dbReference type="PROSITE-ProRule" id="PRU01232"/>
    </source>
</evidence>
<evidence type="ECO:0000256" key="5">
    <source>
        <dbReference type="ARBA" id="ARBA00022889"/>
    </source>
</evidence>
<feature type="domain" description="Chaplin" evidence="9">
    <location>
        <begin position="36"/>
        <end position="76"/>
    </location>
</feature>
<reference evidence="10 11" key="1">
    <citation type="journal article" date="2019" name="Int. J. Syst. Evol. Microbiol.">
        <title>The Global Catalogue of Microorganisms (GCM) 10K type strain sequencing project: providing services to taxonomists for standard genome sequencing and annotation.</title>
        <authorList>
            <consortium name="The Broad Institute Genomics Platform"/>
            <consortium name="The Broad Institute Genome Sequencing Center for Infectious Disease"/>
            <person name="Wu L."/>
            <person name="Ma J."/>
        </authorList>
    </citation>
    <scope>NUCLEOTIDE SEQUENCE [LARGE SCALE GENOMIC DNA]</scope>
    <source>
        <strain evidence="10 11">JCM 10367</strain>
    </source>
</reference>
<sequence>MRIRLLTAAGLASVALLATAGTAVAADGPVGVATHSPGFLSGNVVQIPIDVDVNACGNSIGLVNLLSSQSHNVCVNSH</sequence>
<feature type="chain" id="PRO_5046412214" description="Chaplin domain-containing protein" evidence="8">
    <location>
        <begin position="26"/>
        <end position="78"/>
    </location>
</feature>
<comment type="subcellular location">
    <subcellularLocation>
        <location evidence="1">Secreted</location>
        <location evidence="1">Cell wall</location>
    </subcellularLocation>
</comment>
<dbReference type="PROSITE" id="PS51884">
    <property type="entry name" value="CHAPLIN"/>
    <property type="match status" value="1"/>
</dbReference>
<evidence type="ECO:0000256" key="3">
    <source>
        <dbReference type="ARBA" id="ARBA00022525"/>
    </source>
</evidence>